<feature type="region of interest" description="Disordered" evidence="1">
    <location>
        <begin position="158"/>
        <end position="178"/>
    </location>
</feature>
<feature type="region of interest" description="Disordered" evidence="1">
    <location>
        <begin position="591"/>
        <end position="611"/>
    </location>
</feature>
<dbReference type="SUPFAM" id="SSF53649">
    <property type="entry name" value="Alkaline phosphatase-like"/>
    <property type="match status" value="1"/>
</dbReference>
<dbReference type="OrthoDB" id="5404822at2"/>
<sequence>MTTSGHDLRPEDGADLADRRAGAFATDLWNSVWSLVATTLGLGVALVVVPDVHVSSWWSVLLVALVVTLGDALLRAPLRVLARRFGPGGALLLGLLAQLAVAWAALNLLPGVSAESVWDAVAVLLLSAVVMVVGRWLIGLRDNDYALGDLRRRARRGARRAARRDAGGGPAPARPTTTPGLLVVQLDGLAAPTLEHAVRAGLAPNLASWLRAGTHRAETWWAQVPSTTPASQAGLLHGAADHVPAFRWWDRDLGRLLVTNHPADAAVLEERLSDGRGLLAGGGVAVSTMFSGDAASSLLVVSRARAGLGPGATFVQFFSSPFVLARAALLTVGELLKELYQGWQQTVRRVEPRVSRLGAYPVLRAITNVLLRDLNTSLVAEAMVDGAPVVFVDFVDYDEVAHHAGPLRPESLRSLEGLDRVVGLLASLGRETARPYEVVVLSDHGQSLGEPFAQAFGVTLSDVVTGLMAPESAAVGRPDAHGASERRARREDWRQVAVALRALGGTPREEDPIGPEPDAQAAAADVVVAASGNFAGVWLADPAGPVRLGRLVERWPDLVPGLAAHRGVGVVVVRDEDGVAVAVDETGVRRLVPDPDRPGAPAPVADGAHDPVARYGPQAAADLARAARLPGSPDVLVVSSVDDAGMVHPFEGLVGSHGGLGGEQNHAVLLHPTAWQVDDALRSDVGGARMLVGADAVHRQLVAWLEEHGERAPADGADDAGGDTVSDAPRKAPSEDRVRP</sequence>
<dbReference type="AlphaFoldDB" id="A0A2M8WTW2"/>
<evidence type="ECO:0000313" key="4">
    <source>
        <dbReference type="Proteomes" id="UP000231586"/>
    </source>
</evidence>
<dbReference type="Gene3D" id="3.40.720.10">
    <property type="entry name" value="Alkaline Phosphatase, subunit A"/>
    <property type="match status" value="1"/>
</dbReference>
<keyword evidence="4" id="KW-1185">Reference proteome</keyword>
<name>A0A2M8WTW2_9MICO</name>
<accession>A0A2M8WTW2</accession>
<reference evidence="3 4" key="1">
    <citation type="submission" date="2017-11" db="EMBL/GenBank/DDBJ databases">
        <title>Genomic Encyclopedia of Archaeal and Bacterial Type Strains, Phase II (KMG-II): From Individual Species to Whole Genera.</title>
        <authorList>
            <person name="Goeker M."/>
        </authorList>
    </citation>
    <scope>NUCLEOTIDE SEQUENCE [LARGE SCALE GENOMIC DNA]</scope>
    <source>
        <strain evidence="3 4">DSM 22413</strain>
    </source>
</reference>
<evidence type="ECO:0000313" key="3">
    <source>
        <dbReference type="EMBL" id="PJI94380.1"/>
    </source>
</evidence>
<feature type="transmembrane region" description="Helical" evidence="2">
    <location>
        <begin position="55"/>
        <end position="74"/>
    </location>
</feature>
<feature type="region of interest" description="Disordered" evidence="1">
    <location>
        <begin position="708"/>
        <end position="740"/>
    </location>
</feature>
<proteinExistence type="predicted"/>
<organism evidence="3 4">
    <name type="scientific">Luteimicrobium subarcticum</name>
    <dbReference type="NCBI Taxonomy" id="620910"/>
    <lineage>
        <taxon>Bacteria</taxon>
        <taxon>Bacillati</taxon>
        <taxon>Actinomycetota</taxon>
        <taxon>Actinomycetes</taxon>
        <taxon>Micrococcales</taxon>
        <taxon>Luteimicrobium</taxon>
    </lineage>
</organism>
<dbReference type="Proteomes" id="UP000231586">
    <property type="component" value="Unassembled WGS sequence"/>
</dbReference>
<protein>
    <submittedName>
        <fullName evidence="3">Type I phosphodiesterase/nucleotide pyrophosphatase</fullName>
    </submittedName>
</protein>
<dbReference type="InterPro" id="IPR017850">
    <property type="entry name" value="Alkaline_phosphatase_core_sf"/>
</dbReference>
<evidence type="ECO:0000256" key="1">
    <source>
        <dbReference type="SAM" id="MobiDB-lite"/>
    </source>
</evidence>
<evidence type="ECO:0000256" key="2">
    <source>
        <dbReference type="SAM" id="Phobius"/>
    </source>
</evidence>
<gene>
    <name evidence="3" type="ORF">CLV34_0216</name>
</gene>
<comment type="caution">
    <text evidence="3">The sequence shown here is derived from an EMBL/GenBank/DDBJ whole genome shotgun (WGS) entry which is preliminary data.</text>
</comment>
<keyword evidence="2" id="KW-0812">Transmembrane</keyword>
<dbReference type="EMBL" id="PGTZ01000006">
    <property type="protein sequence ID" value="PJI94380.1"/>
    <property type="molecule type" value="Genomic_DNA"/>
</dbReference>
<keyword evidence="2" id="KW-0472">Membrane</keyword>
<feature type="transmembrane region" description="Helical" evidence="2">
    <location>
        <begin position="86"/>
        <end position="106"/>
    </location>
</feature>
<feature type="compositionally biased region" description="Basic and acidic residues" evidence="1">
    <location>
        <begin position="728"/>
        <end position="740"/>
    </location>
</feature>
<keyword evidence="2" id="KW-1133">Transmembrane helix</keyword>
<feature type="transmembrane region" description="Helical" evidence="2">
    <location>
        <begin position="28"/>
        <end position="49"/>
    </location>
</feature>
<dbReference type="InterPro" id="IPR002591">
    <property type="entry name" value="Phosphodiest/P_Trfase"/>
</dbReference>
<dbReference type="Pfam" id="PF01663">
    <property type="entry name" value="Phosphodiest"/>
    <property type="match status" value="1"/>
</dbReference>
<dbReference type="RefSeq" id="WP_100349112.1">
    <property type="nucleotide sequence ID" value="NZ_PGTZ01000006.1"/>
</dbReference>
<feature type="transmembrane region" description="Helical" evidence="2">
    <location>
        <begin position="118"/>
        <end position="138"/>
    </location>
</feature>